<dbReference type="InterPro" id="IPR013320">
    <property type="entry name" value="ConA-like_dom_sf"/>
</dbReference>
<dbReference type="InterPro" id="IPR009784">
    <property type="entry name" value="DUF1349"/>
</dbReference>
<dbReference type="GeneID" id="55973467"/>
<name>A0A9P5D117_9HYPO</name>
<dbReference type="AlphaFoldDB" id="A0A9P5D117"/>
<dbReference type="EMBL" id="JAANYQ010000009">
    <property type="protein sequence ID" value="KAF4122252.1"/>
    <property type="molecule type" value="Genomic_DNA"/>
</dbReference>
<sequence length="194" mass="21455">MPDITFPFIVSAFPGTDLWRKPPSTDDKNAPIKTHTKAPLTSLLSATVTFSTVYTTQFDQAGLVLTITNPVTGARKWIKAGVEFFDDQPRLSIVCCDNWSDWSVAPLDGRVSGAVKLGEKAVTVRLQRNGETVWVYYIDDEGRRVPLREIAWVYGDSGGEGWEVEVGAVVARPNKDVKGELEATFHSLNVELQQ</sequence>
<dbReference type="Proteomes" id="UP000749293">
    <property type="component" value="Unassembled WGS sequence"/>
</dbReference>
<proteinExistence type="predicted"/>
<accession>A0A9P5D117</accession>
<dbReference type="PANTHER" id="PTHR35332:SF2">
    <property type="entry name" value="REGULATION OF ENOLASE PROTEIN 1"/>
    <property type="match status" value="1"/>
</dbReference>
<dbReference type="RefSeq" id="XP_035320904.1">
    <property type="nucleotide sequence ID" value="XM_035469209.1"/>
</dbReference>
<dbReference type="SUPFAM" id="SSF49899">
    <property type="entry name" value="Concanavalin A-like lectins/glucanases"/>
    <property type="match status" value="1"/>
</dbReference>
<evidence type="ECO:0000313" key="2">
    <source>
        <dbReference type="Proteomes" id="UP000749293"/>
    </source>
</evidence>
<dbReference type="Pfam" id="PF07081">
    <property type="entry name" value="DUF1349"/>
    <property type="match status" value="1"/>
</dbReference>
<keyword evidence="2" id="KW-1185">Reference proteome</keyword>
<comment type="caution">
    <text evidence="1">The sequence shown here is derived from an EMBL/GenBank/DDBJ whole genome shotgun (WGS) entry which is preliminary data.</text>
</comment>
<dbReference type="OrthoDB" id="42525at2759"/>
<dbReference type="Gene3D" id="2.60.120.200">
    <property type="match status" value="1"/>
</dbReference>
<protein>
    <submittedName>
        <fullName evidence="1">Uncharacterized protein</fullName>
    </submittedName>
</protein>
<gene>
    <name evidence="1" type="ORF">GMORB2_7244</name>
</gene>
<organism evidence="1 2">
    <name type="scientific">Geosmithia morbida</name>
    <dbReference type="NCBI Taxonomy" id="1094350"/>
    <lineage>
        <taxon>Eukaryota</taxon>
        <taxon>Fungi</taxon>
        <taxon>Dikarya</taxon>
        <taxon>Ascomycota</taxon>
        <taxon>Pezizomycotina</taxon>
        <taxon>Sordariomycetes</taxon>
        <taxon>Hypocreomycetidae</taxon>
        <taxon>Hypocreales</taxon>
        <taxon>Bionectriaceae</taxon>
        <taxon>Geosmithia</taxon>
    </lineage>
</organism>
<dbReference type="PANTHER" id="PTHR35332">
    <property type="entry name" value="REGULATION OF ENOLASE PROTEIN 1"/>
    <property type="match status" value="1"/>
</dbReference>
<evidence type="ECO:0000313" key="1">
    <source>
        <dbReference type="EMBL" id="KAF4122252.1"/>
    </source>
</evidence>
<reference evidence="1" key="1">
    <citation type="submission" date="2020-03" db="EMBL/GenBank/DDBJ databases">
        <title>Site-based positive gene gene selection in Geosmithia morbida across the United States reveals a broad range of putative effectors and factors for local host and environmental adapation.</title>
        <authorList>
            <person name="Onufrak A."/>
            <person name="Murdoch R.W."/>
            <person name="Gazis R."/>
            <person name="Huff M."/>
            <person name="Staton M."/>
            <person name="Klingeman W."/>
            <person name="Hadziabdic D."/>
        </authorList>
    </citation>
    <scope>NUCLEOTIDE SEQUENCE</scope>
    <source>
        <strain evidence="1">1262</strain>
    </source>
</reference>